<dbReference type="Pfam" id="PF00583">
    <property type="entry name" value="Acetyltransf_1"/>
    <property type="match status" value="1"/>
</dbReference>
<gene>
    <name evidence="7" type="ORF">SAMN02745725_01336</name>
</gene>
<dbReference type="CDD" id="cd04301">
    <property type="entry name" value="NAT_SF"/>
    <property type="match status" value="1"/>
</dbReference>
<dbReference type="EC" id="2.3.1.266" evidence="5"/>
<dbReference type="RefSeq" id="WP_072914773.1">
    <property type="nucleotide sequence ID" value="NZ_FQYQ01000007.1"/>
</dbReference>
<proteinExistence type="inferred from homology"/>
<dbReference type="EMBL" id="FQYQ01000007">
    <property type="protein sequence ID" value="SHI91184.1"/>
    <property type="molecule type" value="Genomic_DNA"/>
</dbReference>
<keyword evidence="2 5" id="KW-0963">Cytoplasm</keyword>
<keyword evidence="8" id="KW-1185">Reference proteome</keyword>
<evidence type="ECO:0000313" key="7">
    <source>
        <dbReference type="EMBL" id="SHI91184.1"/>
    </source>
</evidence>
<evidence type="ECO:0000256" key="1">
    <source>
        <dbReference type="ARBA" id="ARBA00005395"/>
    </source>
</evidence>
<dbReference type="Proteomes" id="UP000184185">
    <property type="component" value="Unassembled WGS sequence"/>
</dbReference>
<accession>A0A1M6F0B8</accession>
<organism evidence="7 8">
    <name type="scientific">Pseudobutyrivibrio xylanivorans DSM 14809</name>
    <dbReference type="NCBI Taxonomy" id="1123012"/>
    <lineage>
        <taxon>Bacteria</taxon>
        <taxon>Bacillati</taxon>
        <taxon>Bacillota</taxon>
        <taxon>Clostridia</taxon>
        <taxon>Lachnospirales</taxon>
        <taxon>Lachnospiraceae</taxon>
        <taxon>Pseudobutyrivibrio</taxon>
    </lineage>
</organism>
<dbReference type="NCBIfam" id="TIGR01575">
    <property type="entry name" value="rimI"/>
    <property type="match status" value="1"/>
</dbReference>
<feature type="domain" description="N-acetyltransferase" evidence="6">
    <location>
        <begin position="3"/>
        <end position="147"/>
    </location>
</feature>
<evidence type="ECO:0000256" key="2">
    <source>
        <dbReference type="ARBA" id="ARBA00022490"/>
    </source>
</evidence>
<evidence type="ECO:0000256" key="4">
    <source>
        <dbReference type="ARBA" id="ARBA00023315"/>
    </source>
</evidence>
<dbReference type="PANTHER" id="PTHR43420:SF44">
    <property type="entry name" value="ACETYLTRANSFERASE YPEA"/>
    <property type="match status" value="1"/>
</dbReference>
<comment type="subcellular location">
    <subcellularLocation>
        <location evidence="5">Cytoplasm</location>
    </subcellularLocation>
</comment>
<dbReference type="InterPro" id="IPR000182">
    <property type="entry name" value="GNAT_dom"/>
</dbReference>
<dbReference type="OrthoDB" id="9794566at2"/>
<dbReference type="AlphaFoldDB" id="A0A1M6F0B8"/>
<dbReference type="PANTHER" id="PTHR43420">
    <property type="entry name" value="ACETYLTRANSFERASE"/>
    <property type="match status" value="1"/>
</dbReference>
<comment type="catalytic activity">
    <reaction evidence="5">
        <text>N-terminal L-alanyl-[ribosomal protein bS18] + acetyl-CoA = N-terminal N(alpha)-acetyl-L-alanyl-[ribosomal protein bS18] + CoA + H(+)</text>
        <dbReference type="Rhea" id="RHEA:43756"/>
        <dbReference type="Rhea" id="RHEA-COMP:10676"/>
        <dbReference type="Rhea" id="RHEA-COMP:10677"/>
        <dbReference type="ChEBI" id="CHEBI:15378"/>
        <dbReference type="ChEBI" id="CHEBI:57287"/>
        <dbReference type="ChEBI" id="CHEBI:57288"/>
        <dbReference type="ChEBI" id="CHEBI:64718"/>
        <dbReference type="ChEBI" id="CHEBI:83683"/>
        <dbReference type="EC" id="2.3.1.266"/>
    </reaction>
</comment>
<dbReference type="STRING" id="185007.SAMN02910350_02862"/>
<dbReference type="GO" id="GO:0008999">
    <property type="term" value="F:protein-N-terminal-alanine acetyltransferase activity"/>
    <property type="evidence" value="ECO:0007669"/>
    <property type="project" value="UniProtKB-EC"/>
</dbReference>
<dbReference type="PROSITE" id="PS51186">
    <property type="entry name" value="GNAT"/>
    <property type="match status" value="1"/>
</dbReference>
<evidence type="ECO:0000256" key="5">
    <source>
        <dbReference type="RuleBase" id="RU363094"/>
    </source>
</evidence>
<dbReference type="InterPro" id="IPR050680">
    <property type="entry name" value="YpeA/RimI_acetyltransf"/>
</dbReference>
<evidence type="ECO:0000313" key="8">
    <source>
        <dbReference type="Proteomes" id="UP000184185"/>
    </source>
</evidence>
<evidence type="ECO:0000256" key="3">
    <source>
        <dbReference type="ARBA" id="ARBA00022679"/>
    </source>
</evidence>
<dbReference type="SUPFAM" id="SSF55729">
    <property type="entry name" value="Acyl-CoA N-acyltransferases (Nat)"/>
    <property type="match status" value="1"/>
</dbReference>
<keyword evidence="3 7" id="KW-0808">Transferase</keyword>
<dbReference type="GO" id="GO:0005737">
    <property type="term" value="C:cytoplasm"/>
    <property type="evidence" value="ECO:0007669"/>
    <property type="project" value="UniProtKB-SubCell"/>
</dbReference>
<dbReference type="InterPro" id="IPR016181">
    <property type="entry name" value="Acyl_CoA_acyltransferase"/>
</dbReference>
<dbReference type="Gene3D" id="3.40.630.30">
    <property type="match status" value="1"/>
</dbReference>
<reference evidence="7 8" key="1">
    <citation type="submission" date="2016-11" db="EMBL/GenBank/DDBJ databases">
        <authorList>
            <person name="Jaros S."/>
            <person name="Januszkiewicz K."/>
            <person name="Wedrychowicz H."/>
        </authorList>
    </citation>
    <scope>NUCLEOTIDE SEQUENCE [LARGE SCALE GENOMIC DNA]</scope>
    <source>
        <strain evidence="7 8">DSM 14809</strain>
    </source>
</reference>
<dbReference type="InterPro" id="IPR006464">
    <property type="entry name" value="AcTrfase_RimI/Ard1"/>
</dbReference>
<sequence length="148" mass="17000">MAFTYRFANEKDLPSIVEIENEAMSCPWSLKSYEEAISSDHSFIMVAEDDGQIAAFSVFYLTPPEAELPDIVVDEKYRGQGLGRQLLTKSLEELETRGIDTIFLEVRVSNTPARRLYESFGFEEIGVRKYFYSNPVEDAICMKFERTI</sequence>
<comment type="function">
    <text evidence="5">Acetylates the N-terminal alanine of ribosomal protein bS18.</text>
</comment>
<comment type="similarity">
    <text evidence="1 5">Belongs to the acetyltransferase family. RimI subfamily.</text>
</comment>
<name>A0A1M6F0B8_PSEXY</name>
<keyword evidence="4" id="KW-0012">Acyltransferase</keyword>
<protein>
    <recommendedName>
        <fullName evidence="5">[Ribosomal protein bS18]-alanine N-acetyltransferase</fullName>
        <ecNumber evidence="5">2.3.1.266</ecNumber>
    </recommendedName>
</protein>
<evidence type="ECO:0000259" key="6">
    <source>
        <dbReference type="PROSITE" id="PS51186"/>
    </source>
</evidence>